<proteinExistence type="predicted"/>
<reference evidence="1" key="1">
    <citation type="journal article" date="2012" name="PLoS ONE">
        <title>Gene sets for utilization of primary and secondary nutrition supplies in the distal gut of endangered iberian lynx.</title>
        <authorList>
            <person name="Alcaide M."/>
            <person name="Messina E."/>
            <person name="Richter M."/>
            <person name="Bargiela R."/>
            <person name="Peplies J."/>
            <person name="Huws S.A."/>
            <person name="Newbold C.J."/>
            <person name="Golyshin P.N."/>
            <person name="Simon M.A."/>
            <person name="Lopez G."/>
            <person name="Yakimov M.M."/>
            <person name="Ferrer M."/>
        </authorList>
    </citation>
    <scope>NUCLEOTIDE SEQUENCE</scope>
</reference>
<name>J9FDB5_9ZZZZ</name>
<accession>J9FDB5</accession>
<dbReference type="AlphaFoldDB" id="J9FDB5"/>
<sequence length="38" mass="4478">MWMKPIPVSQTASVMRLHRMLPCLCDISSRTTRSFRLK</sequence>
<dbReference type="EMBL" id="AMCI01007277">
    <property type="protein sequence ID" value="EJW92906.1"/>
    <property type="molecule type" value="Genomic_DNA"/>
</dbReference>
<organism evidence="1">
    <name type="scientific">gut metagenome</name>
    <dbReference type="NCBI Taxonomy" id="749906"/>
    <lineage>
        <taxon>unclassified sequences</taxon>
        <taxon>metagenomes</taxon>
        <taxon>organismal metagenomes</taxon>
    </lineage>
</organism>
<comment type="caution">
    <text evidence="1">The sequence shown here is derived from an EMBL/GenBank/DDBJ whole genome shotgun (WGS) entry which is preliminary data.</text>
</comment>
<gene>
    <name evidence="1" type="ORF">EVA_18987</name>
</gene>
<evidence type="ECO:0000313" key="1">
    <source>
        <dbReference type="EMBL" id="EJW92906.1"/>
    </source>
</evidence>
<protein>
    <submittedName>
        <fullName evidence="1">Uncharacterized protein</fullName>
    </submittedName>
</protein>